<comment type="caution">
    <text evidence="1">The sequence shown here is derived from an EMBL/GenBank/DDBJ whole genome shotgun (WGS) entry which is preliminary data.</text>
</comment>
<protein>
    <submittedName>
        <fullName evidence="1">Uncharacterized protein</fullName>
    </submittedName>
</protein>
<evidence type="ECO:0000313" key="2">
    <source>
        <dbReference type="Proteomes" id="UP000290289"/>
    </source>
</evidence>
<name>A0A498JCU0_MALDO</name>
<dbReference type="Proteomes" id="UP000290289">
    <property type="component" value="Chromosome 8"/>
</dbReference>
<keyword evidence="2" id="KW-1185">Reference proteome</keyword>
<gene>
    <name evidence="1" type="ORF">DVH24_033523</name>
</gene>
<accession>A0A498JCU0</accession>
<dbReference type="EMBL" id="RDQH01000334">
    <property type="protein sequence ID" value="RXH92627.1"/>
    <property type="molecule type" value="Genomic_DNA"/>
</dbReference>
<evidence type="ECO:0000313" key="1">
    <source>
        <dbReference type="EMBL" id="RXH92627.1"/>
    </source>
</evidence>
<proteinExistence type="predicted"/>
<dbReference type="PROSITE" id="PS51257">
    <property type="entry name" value="PROKAR_LIPOPROTEIN"/>
    <property type="match status" value="1"/>
</dbReference>
<dbReference type="AlphaFoldDB" id="A0A498JCU0"/>
<organism evidence="1 2">
    <name type="scientific">Malus domestica</name>
    <name type="common">Apple</name>
    <name type="synonym">Pyrus malus</name>
    <dbReference type="NCBI Taxonomy" id="3750"/>
    <lineage>
        <taxon>Eukaryota</taxon>
        <taxon>Viridiplantae</taxon>
        <taxon>Streptophyta</taxon>
        <taxon>Embryophyta</taxon>
        <taxon>Tracheophyta</taxon>
        <taxon>Spermatophyta</taxon>
        <taxon>Magnoliopsida</taxon>
        <taxon>eudicotyledons</taxon>
        <taxon>Gunneridae</taxon>
        <taxon>Pentapetalae</taxon>
        <taxon>rosids</taxon>
        <taxon>fabids</taxon>
        <taxon>Rosales</taxon>
        <taxon>Rosaceae</taxon>
        <taxon>Amygdaloideae</taxon>
        <taxon>Maleae</taxon>
        <taxon>Malus</taxon>
    </lineage>
</organism>
<sequence length="97" mass="10890">MKKLLIRWKRGGCFMFFLIIGCFVGHPAEVILALTEEIRQLTSMVAEFMIFVPSNRVFLHVIYGYFVSPMVNTVNTSTVQSSAGFSDHSATLNIIAE</sequence>
<reference evidence="1 2" key="1">
    <citation type="submission" date="2018-10" db="EMBL/GenBank/DDBJ databases">
        <title>A high-quality apple genome assembly.</title>
        <authorList>
            <person name="Hu J."/>
        </authorList>
    </citation>
    <scope>NUCLEOTIDE SEQUENCE [LARGE SCALE GENOMIC DNA]</scope>
    <source>
        <strain evidence="2">cv. HFTH1</strain>
        <tissue evidence="1">Young leaf</tissue>
    </source>
</reference>